<dbReference type="SMART" id="SM00822">
    <property type="entry name" value="PKS_KR"/>
    <property type="match status" value="1"/>
</dbReference>
<evidence type="ECO:0000256" key="7">
    <source>
        <dbReference type="ARBA" id="ARBA00048508"/>
    </source>
</evidence>
<dbReference type="GO" id="GO:0008202">
    <property type="term" value="P:steroid metabolic process"/>
    <property type="evidence" value="ECO:0007669"/>
    <property type="project" value="UniProtKB-KW"/>
</dbReference>
<proteinExistence type="inferred from homology"/>
<dbReference type="InterPro" id="IPR036291">
    <property type="entry name" value="NAD(P)-bd_dom_sf"/>
</dbReference>
<dbReference type="CDD" id="cd05333">
    <property type="entry name" value="BKR_SDR_c"/>
    <property type="match status" value="1"/>
</dbReference>
<dbReference type="PRINTS" id="PR00081">
    <property type="entry name" value="GDHRDH"/>
</dbReference>
<dbReference type="NCBIfam" id="NF005559">
    <property type="entry name" value="PRK07231.1"/>
    <property type="match status" value="1"/>
</dbReference>
<dbReference type="FunFam" id="3.40.50.720:FF:000115">
    <property type="entry name" value="3-oxoacyl-[acyl-carrier-protein] reductase FabG"/>
    <property type="match status" value="1"/>
</dbReference>
<keyword evidence="10" id="KW-0444">Lipid biosynthesis</keyword>
<dbReference type="GO" id="GO:0004316">
    <property type="term" value="F:3-oxoacyl-[acyl-carrier-protein] reductase (NADPH) activity"/>
    <property type="evidence" value="ECO:0007669"/>
    <property type="project" value="UniProtKB-UniRule"/>
</dbReference>
<protein>
    <recommendedName>
        <fullName evidence="3 10">3-oxoacyl-[acyl-carrier-protein] reductase</fullName>
        <ecNumber evidence="3 10">1.1.1.100</ecNumber>
    </recommendedName>
</protein>
<feature type="binding site" evidence="9">
    <location>
        <position position="194"/>
    </location>
    <ligand>
        <name>NADP(+)</name>
        <dbReference type="ChEBI" id="CHEBI:58349"/>
    </ligand>
</feature>
<comment type="catalytic activity">
    <reaction evidence="7 10">
        <text>a (3R)-hydroxyacyl-[ACP] + NADP(+) = a 3-oxoacyl-[ACP] + NADPH + H(+)</text>
        <dbReference type="Rhea" id="RHEA:17397"/>
        <dbReference type="Rhea" id="RHEA-COMP:9916"/>
        <dbReference type="Rhea" id="RHEA-COMP:9945"/>
        <dbReference type="ChEBI" id="CHEBI:15378"/>
        <dbReference type="ChEBI" id="CHEBI:57783"/>
        <dbReference type="ChEBI" id="CHEBI:58349"/>
        <dbReference type="ChEBI" id="CHEBI:78776"/>
        <dbReference type="ChEBI" id="CHEBI:78827"/>
        <dbReference type="EC" id="1.1.1.100"/>
    </reaction>
</comment>
<dbReference type="Gene3D" id="3.40.50.720">
    <property type="entry name" value="NAD(P)-binding Rossmann-like Domain"/>
    <property type="match status" value="1"/>
</dbReference>
<dbReference type="InterPro" id="IPR002347">
    <property type="entry name" value="SDR_fam"/>
</dbReference>
<keyword evidence="4 9" id="KW-0521">NADP</keyword>
<evidence type="ECO:0000256" key="1">
    <source>
        <dbReference type="ARBA" id="ARBA00005194"/>
    </source>
</evidence>
<dbReference type="InterPro" id="IPR057326">
    <property type="entry name" value="KR_dom"/>
</dbReference>
<dbReference type="GO" id="GO:0006633">
    <property type="term" value="P:fatty acid biosynthetic process"/>
    <property type="evidence" value="ECO:0007669"/>
    <property type="project" value="UniProtKB-UniPathway"/>
</dbReference>
<accession>A0A1H9KLY7</accession>
<dbReference type="InterPro" id="IPR020904">
    <property type="entry name" value="Sc_DH/Rdtase_CS"/>
</dbReference>
<dbReference type="PRINTS" id="PR00080">
    <property type="entry name" value="SDRFAMILY"/>
</dbReference>
<dbReference type="RefSeq" id="WP_074753712.1">
    <property type="nucleotide sequence ID" value="NZ_FOGJ01000001.1"/>
</dbReference>
<comment type="function">
    <text evidence="10">Catalyzes the NADPH-dependent reduction of beta-ketoacyl-ACP substrates to beta-hydroxyacyl-ACP products, the first reductive step in the elongation cycle of fatty acid biosynthesis.</text>
</comment>
<keyword evidence="6" id="KW-0753">Steroid metabolism</keyword>
<feature type="active site" description="Proton acceptor" evidence="8">
    <location>
        <position position="161"/>
    </location>
</feature>
<dbReference type="NCBIfam" id="TIGR01830">
    <property type="entry name" value="3oxo_ACP_reduc"/>
    <property type="match status" value="1"/>
</dbReference>
<reference evidence="12 13" key="1">
    <citation type="submission" date="2016-10" db="EMBL/GenBank/DDBJ databases">
        <authorList>
            <person name="de Groot N.N."/>
        </authorList>
    </citation>
    <scope>NUCLEOTIDE SEQUENCE [LARGE SCALE GENOMIC DNA]</scope>
    <source>
        <strain evidence="12 13">AR40</strain>
    </source>
</reference>
<feature type="binding site" evidence="9">
    <location>
        <begin position="12"/>
        <end position="15"/>
    </location>
    <ligand>
        <name>NADP(+)</name>
        <dbReference type="ChEBI" id="CHEBI:58349"/>
    </ligand>
</feature>
<keyword evidence="10" id="KW-0276">Fatty acid metabolism</keyword>
<evidence type="ECO:0000256" key="2">
    <source>
        <dbReference type="ARBA" id="ARBA00006484"/>
    </source>
</evidence>
<feature type="binding site" evidence="9">
    <location>
        <begin position="161"/>
        <end position="165"/>
    </location>
    <ligand>
        <name>NADP(+)</name>
        <dbReference type="ChEBI" id="CHEBI:58349"/>
    </ligand>
</feature>
<evidence type="ECO:0000259" key="11">
    <source>
        <dbReference type="SMART" id="SM00822"/>
    </source>
</evidence>
<comment type="similarity">
    <text evidence="2 10">Belongs to the short-chain dehydrogenases/reductases (SDR) family.</text>
</comment>
<evidence type="ECO:0000313" key="13">
    <source>
        <dbReference type="Proteomes" id="UP000182584"/>
    </source>
</evidence>
<organism evidence="12 13">
    <name type="scientific">Butyrivibrio fibrisolvens</name>
    <dbReference type="NCBI Taxonomy" id="831"/>
    <lineage>
        <taxon>Bacteria</taxon>
        <taxon>Bacillati</taxon>
        <taxon>Bacillota</taxon>
        <taxon>Clostridia</taxon>
        <taxon>Lachnospirales</taxon>
        <taxon>Lachnospiraceae</taxon>
        <taxon>Butyrivibrio</taxon>
    </lineage>
</organism>
<dbReference type="AlphaFoldDB" id="A0A1H9KLY7"/>
<dbReference type="EC" id="1.1.1.100" evidence="3 10"/>
<evidence type="ECO:0000256" key="6">
    <source>
        <dbReference type="ARBA" id="ARBA00023221"/>
    </source>
</evidence>
<feature type="binding site" evidence="9">
    <location>
        <position position="96"/>
    </location>
    <ligand>
        <name>NADP(+)</name>
        <dbReference type="ChEBI" id="CHEBI:58349"/>
    </ligand>
</feature>
<dbReference type="OrthoDB" id="9803333at2"/>
<dbReference type="InterPro" id="IPR050259">
    <property type="entry name" value="SDR"/>
</dbReference>
<sequence length="253" mass="26559">MSEIKRCALITGGSRGIGRAIAVSMAGEGYDLVIGYAGNSAKADETRELCFNAASTNGKEIRVISVQADVATQEGAKALVEAAMNEFGRIDVLVNNAGITRDGLLMRMSTEDFDDVIATNLKGAFLMTREVARPMMKQRYGRIINLSSIVGLHGNAGQVNYSASKAGLIGLTKSTAKELASRNITCNAIAPGFINTDMTKEMTDAAKEATFATIPMKKAGEPSDIANAAIFLASEKSSYITGQVLGVDGGMGC</sequence>
<dbReference type="Proteomes" id="UP000182584">
    <property type="component" value="Unassembled WGS sequence"/>
</dbReference>
<feature type="domain" description="Ketoreductase" evidence="11">
    <location>
        <begin position="6"/>
        <end position="192"/>
    </location>
</feature>
<dbReference type="PANTHER" id="PTHR42879">
    <property type="entry name" value="3-OXOACYL-(ACYL-CARRIER-PROTEIN) REDUCTASE"/>
    <property type="match status" value="1"/>
</dbReference>
<dbReference type="PROSITE" id="PS00061">
    <property type="entry name" value="ADH_SHORT"/>
    <property type="match status" value="1"/>
</dbReference>
<dbReference type="NCBIfam" id="NF009466">
    <property type="entry name" value="PRK12826.1-2"/>
    <property type="match status" value="1"/>
</dbReference>
<evidence type="ECO:0000256" key="4">
    <source>
        <dbReference type="ARBA" id="ARBA00022857"/>
    </source>
</evidence>
<dbReference type="EMBL" id="FOGJ01000001">
    <property type="protein sequence ID" value="SEQ99935.1"/>
    <property type="molecule type" value="Genomic_DNA"/>
</dbReference>
<gene>
    <name evidence="12" type="ORF">SAMN04487884_10195</name>
</gene>
<evidence type="ECO:0000313" key="12">
    <source>
        <dbReference type="EMBL" id="SEQ99935.1"/>
    </source>
</evidence>
<dbReference type="SUPFAM" id="SSF51735">
    <property type="entry name" value="NAD(P)-binding Rossmann-fold domains"/>
    <property type="match status" value="1"/>
</dbReference>
<dbReference type="GO" id="GO:0051287">
    <property type="term" value="F:NAD binding"/>
    <property type="evidence" value="ECO:0007669"/>
    <property type="project" value="UniProtKB-UniRule"/>
</dbReference>
<evidence type="ECO:0000256" key="8">
    <source>
        <dbReference type="PIRSR" id="PIRSR611284-1"/>
    </source>
</evidence>
<name>A0A1H9KLY7_BUTFI</name>
<keyword evidence="10" id="KW-0275">Fatty acid biosynthesis</keyword>
<dbReference type="InterPro" id="IPR011284">
    <property type="entry name" value="3oxo_ACP_reduc"/>
</dbReference>
<evidence type="ECO:0000256" key="9">
    <source>
        <dbReference type="PIRSR" id="PIRSR611284-2"/>
    </source>
</evidence>
<dbReference type="eggNOG" id="COG1028">
    <property type="taxonomic scope" value="Bacteria"/>
</dbReference>
<keyword evidence="5 10" id="KW-0560">Oxidoreductase</keyword>
<evidence type="ECO:0000256" key="5">
    <source>
        <dbReference type="ARBA" id="ARBA00023002"/>
    </source>
</evidence>
<keyword evidence="10" id="KW-0443">Lipid metabolism</keyword>
<comment type="pathway">
    <text evidence="1 10">Lipid metabolism; fatty acid biosynthesis.</text>
</comment>
<comment type="subunit">
    <text evidence="10">Homotetramer.</text>
</comment>
<dbReference type="UniPathway" id="UPA00094"/>
<evidence type="ECO:0000256" key="3">
    <source>
        <dbReference type="ARBA" id="ARBA00012948"/>
    </source>
</evidence>
<dbReference type="Pfam" id="PF13561">
    <property type="entry name" value="adh_short_C2"/>
    <property type="match status" value="1"/>
</dbReference>
<evidence type="ECO:0000256" key="10">
    <source>
        <dbReference type="RuleBase" id="RU366074"/>
    </source>
</evidence>
<dbReference type="PANTHER" id="PTHR42879:SF2">
    <property type="entry name" value="3-OXOACYL-[ACYL-CARRIER-PROTEIN] REDUCTASE FABG"/>
    <property type="match status" value="1"/>
</dbReference>